<name>A0A7W2I6E6_9BURK</name>
<reference evidence="1 2" key="1">
    <citation type="submission" date="2020-07" db="EMBL/GenBank/DDBJ databases">
        <title>Novel species isolated from subtropical streams in China.</title>
        <authorList>
            <person name="Lu H."/>
        </authorList>
    </citation>
    <scope>NUCLEOTIDE SEQUENCE [LARGE SCALE GENOMIC DNA]</scope>
    <source>
        <strain evidence="1 2">FT3S</strain>
    </source>
</reference>
<dbReference type="Pfam" id="PF13148">
    <property type="entry name" value="DUF3987"/>
    <property type="match status" value="1"/>
</dbReference>
<evidence type="ECO:0000313" key="1">
    <source>
        <dbReference type="EMBL" id="MBA5605387.1"/>
    </source>
</evidence>
<dbReference type="RefSeq" id="WP_182216196.1">
    <property type="nucleotide sequence ID" value="NZ_JACEZS010000005.1"/>
</dbReference>
<accession>A0A7W2I6E6</accession>
<protein>
    <submittedName>
        <fullName evidence="1">DUF3987 domain-containing protein</fullName>
    </submittedName>
</protein>
<comment type="caution">
    <text evidence="1">The sequence shown here is derived from an EMBL/GenBank/DDBJ whole genome shotgun (WGS) entry which is preliminary data.</text>
</comment>
<dbReference type="InterPro" id="IPR025048">
    <property type="entry name" value="DUF3987"/>
</dbReference>
<proteinExistence type="predicted"/>
<keyword evidence="2" id="KW-1185">Reference proteome</keyword>
<organism evidence="1 2">
    <name type="scientific">Rugamonas fusca</name>
    <dbReference type="NCBI Taxonomy" id="2758568"/>
    <lineage>
        <taxon>Bacteria</taxon>
        <taxon>Pseudomonadati</taxon>
        <taxon>Pseudomonadota</taxon>
        <taxon>Betaproteobacteria</taxon>
        <taxon>Burkholderiales</taxon>
        <taxon>Oxalobacteraceae</taxon>
        <taxon>Telluria group</taxon>
        <taxon>Rugamonas</taxon>
    </lineage>
</organism>
<dbReference type="Proteomes" id="UP000566711">
    <property type="component" value="Unassembled WGS sequence"/>
</dbReference>
<sequence>MKNFQIRRFPIEHIPESIKNPILETYANIQAPIPLVFASALGAISLACQRSINVQRPNGLISPCSLYLLTIAESGERKSTVDKIFRKPITEFERKRTAIFSSQIIHYEAMLSAWNVEKKAILSSIKKCTIKGESCDQLKEQLIEHNLLAPERPKSWKMIYTDATPEAIKRGLFESNGSAGIISDEAGDILFGRALTDLSAINSLWSGDAYQVDRVGSSSYSVSDPRLTLSLMIQPNPLRNYLGKSDTIARSIGFLARFLVAFPQSTQGERFIEDRTHSWTCVSEFHDRLESILEQSVSNECPQTLRFCHAAKERWIEVQNEVELDLGKGRFLSDIKDFASKLSENIARLAAIFHTFEEKSGPISLETLNQAVEIGVWYAFEFKRLFSDEGRNFLNDDHSTKLENWLFDLSIKTSSLHIQKNYIRQYAPYSLRNKRILDSALNDLVQDGKVCINTFGKMSYVYLNKAHFANSIEDWPDRGF</sequence>
<gene>
    <name evidence="1" type="ORF">H3H36_08440</name>
</gene>
<dbReference type="EMBL" id="JACEZS010000005">
    <property type="protein sequence ID" value="MBA5605387.1"/>
    <property type="molecule type" value="Genomic_DNA"/>
</dbReference>
<dbReference type="AlphaFoldDB" id="A0A7W2I6E6"/>
<evidence type="ECO:0000313" key="2">
    <source>
        <dbReference type="Proteomes" id="UP000566711"/>
    </source>
</evidence>